<dbReference type="RefSeq" id="WP_188891282.1">
    <property type="nucleotide sequence ID" value="NZ_BMHY01000010.1"/>
</dbReference>
<dbReference type="AlphaFoldDB" id="A0A917HJ74"/>
<gene>
    <name evidence="1" type="ORF">GCM10010918_43210</name>
</gene>
<reference evidence="1 2" key="1">
    <citation type="journal article" date="2014" name="Int. J. Syst. Evol. Microbiol.">
        <title>Complete genome sequence of Corynebacterium casei LMG S-19264T (=DSM 44701T), isolated from a smear-ripened cheese.</title>
        <authorList>
            <consortium name="US DOE Joint Genome Institute (JGI-PGF)"/>
            <person name="Walter F."/>
            <person name="Albersmeier A."/>
            <person name="Kalinowski J."/>
            <person name="Ruckert C."/>
        </authorList>
    </citation>
    <scope>NUCLEOTIDE SEQUENCE [LARGE SCALE GENOMIC DNA]</scope>
    <source>
        <strain evidence="1 2">CGMCC 1.15286</strain>
    </source>
</reference>
<dbReference type="EMBL" id="BMHY01000010">
    <property type="protein sequence ID" value="GGG81315.1"/>
    <property type="molecule type" value="Genomic_DNA"/>
</dbReference>
<sequence>MRSILMTLLLLIVVIVIYTNVMEGERGMNKSLSDSGDAIGGYIRQLSP</sequence>
<comment type="caution">
    <text evidence="1">The sequence shown here is derived from an EMBL/GenBank/DDBJ whole genome shotgun (WGS) entry which is preliminary data.</text>
</comment>
<accession>A0A917HJ74</accession>
<evidence type="ECO:0000313" key="1">
    <source>
        <dbReference type="EMBL" id="GGG81315.1"/>
    </source>
</evidence>
<protein>
    <submittedName>
        <fullName evidence="1">Uncharacterized protein</fullName>
    </submittedName>
</protein>
<name>A0A917HJ74_9BACL</name>
<evidence type="ECO:0000313" key="2">
    <source>
        <dbReference type="Proteomes" id="UP000600247"/>
    </source>
</evidence>
<proteinExistence type="predicted"/>
<keyword evidence="2" id="KW-1185">Reference proteome</keyword>
<organism evidence="1 2">
    <name type="scientific">Paenibacillus radicis</name>
    <name type="common">ex Gao et al. 2016</name>
    <dbReference type="NCBI Taxonomy" id="1737354"/>
    <lineage>
        <taxon>Bacteria</taxon>
        <taxon>Bacillati</taxon>
        <taxon>Bacillota</taxon>
        <taxon>Bacilli</taxon>
        <taxon>Bacillales</taxon>
        <taxon>Paenibacillaceae</taxon>
        <taxon>Paenibacillus</taxon>
    </lineage>
</organism>
<dbReference type="Proteomes" id="UP000600247">
    <property type="component" value="Unassembled WGS sequence"/>
</dbReference>